<reference evidence="4" key="1">
    <citation type="submission" date="2022-07" db="EMBL/GenBank/DDBJ databases">
        <authorList>
            <person name="Macas J."/>
            <person name="Novak P."/>
            <person name="Neumann P."/>
        </authorList>
    </citation>
    <scope>NUCLEOTIDE SEQUENCE</scope>
</reference>
<comment type="caution">
    <text evidence="4">The sequence shown here is derived from an EMBL/GenBank/DDBJ whole genome shotgun (WGS) entry which is preliminary data.</text>
</comment>
<dbReference type="EMBL" id="CAMAPE010000010">
    <property type="protein sequence ID" value="CAH9076690.1"/>
    <property type="molecule type" value="Genomic_DNA"/>
</dbReference>
<dbReference type="Pfam" id="PF14364">
    <property type="entry name" value="DUF4408"/>
    <property type="match status" value="1"/>
</dbReference>
<evidence type="ECO:0000259" key="3">
    <source>
        <dbReference type="Pfam" id="PF14364"/>
    </source>
</evidence>
<dbReference type="InterPro" id="IPR008480">
    <property type="entry name" value="DUF761_pln"/>
</dbReference>
<evidence type="ECO:0000256" key="1">
    <source>
        <dbReference type="SAM" id="MobiDB-lite"/>
    </source>
</evidence>
<feature type="compositionally biased region" description="Basic and acidic residues" evidence="1">
    <location>
        <begin position="185"/>
        <end position="197"/>
    </location>
</feature>
<name>A0A9P1E3P9_CUSEU</name>
<feature type="domain" description="DUF4408" evidence="3">
    <location>
        <begin position="13"/>
        <end position="42"/>
    </location>
</feature>
<dbReference type="Proteomes" id="UP001152484">
    <property type="component" value="Unassembled WGS sequence"/>
</dbReference>
<organism evidence="4 5">
    <name type="scientific">Cuscuta europaea</name>
    <name type="common">European dodder</name>
    <dbReference type="NCBI Taxonomy" id="41803"/>
    <lineage>
        <taxon>Eukaryota</taxon>
        <taxon>Viridiplantae</taxon>
        <taxon>Streptophyta</taxon>
        <taxon>Embryophyta</taxon>
        <taxon>Tracheophyta</taxon>
        <taxon>Spermatophyta</taxon>
        <taxon>Magnoliopsida</taxon>
        <taxon>eudicotyledons</taxon>
        <taxon>Gunneridae</taxon>
        <taxon>Pentapetalae</taxon>
        <taxon>asterids</taxon>
        <taxon>lamiids</taxon>
        <taxon>Solanales</taxon>
        <taxon>Convolvulaceae</taxon>
        <taxon>Cuscuteae</taxon>
        <taxon>Cuscuta</taxon>
        <taxon>Cuscuta subgen. Cuscuta</taxon>
    </lineage>
</organism>
<dbReference type="Pfam" id="PF05553">
    <property type="entry name" value="DUF761"/>
    <property type="match status" value="1"/>
</dbReference>
<dbReference type="PANTHER" id="PTHR33098:SF53">
    <property type="entry name" value="OS05G0540900 PROTEIN"/>
    <property type="match status" value="1"/>
</dbReference>
<dbReference type="InterPro" id="IPR025520">
    <property type="entry name" value="DUF4408"/>
</dbReference>
<proteinExistence type="predicted"/>
<evidence type="ECO:0000313" key="5">
    <source>
        <dbReference type="Proteomes" id="UP001152484"/>
    </source>
</evidence>
<dbReference type="AlphaFoldDB" id="A0A9P1E3P9"/>
<gene>
    <name evidence="4" type="ORF">CEURO_LOCUS5945</name>
</gene>
<evidence type="ECO:0000313" key="4">
    <source>
        <dbReference type="EMBL" id="CAH9076690.1"/>
    </source>
</evidence>
<dbReference type="OrthoDB" id="1931904at2759"/>
<protein>
    <recommendedName>
        <fullName evidence="3">DUF4408 domain-containing protein</fullName>
    </recommendedName>
</protein>
<keyword evidence="2" id="KW-1133">Transmembrane helix</keyword>
<accession>A0A9P1E3P9</accession>
<keyword evidence="2" id="KW-0472">Membrane</keyword>
<keyword evidence="2" id="KW-0812">Transmembrane</keyword>
<dbReference type="PANTHER" id="PTHR33098">
    <property type="entry name" value="COTTON FIBER (DUF761)"/>
    <property type="match status" value="1"/>
</dbReference>
<keyword evidence="5" id="KW-1185">Reference proteome</keyword>
<evidence type="ECO:0000256" key="2">
    <source>
        <dbReference type="SAM" id="Phobius"/>
    </source>
</evidence>
<sequence length="289" mass="32896">MFAETVSVMVPSSILAAMNSWLTPTVFFVILNVVIATIALTSTIANQTPQTRPQTTPKLSKSPSVLQRLRSINLPTFRSQEPVPKSNPDSDIPSILDSALNPHLLDFHMHHDYYRVSQETQSAHYIFRQDYVQENETQIAPHQENVEQNLTNDEKTGEIRAHFDFQAAREAEDKTDELYGNYGESTDRQMSKSESDSKPSAVEISERAPVKMTKSPSMKASYMSFEEEELEETEARRPATMREKVTTVADEEVDAKADDFINKFRQQLELQRMDSILRYKGTIRRGAES</sequence>
<feature type="transmembrane region" description="Helical" evidence="2">
    <location>
        <begin position="21"/>
        <end position="45"/>
    </location>
</feature>
<feature type="region of interest" description="Disordered" evidence="1">
    <location>
        <begin position="169"/>
        <end position="241"/>
    </location>
</feature>